<dbReference type="Proteomes" id="UP000242222">
    <property type="component" value="Unassembled WGS sequence"/>
</dbReference>
<dbReference type="SUPFAM" id="SSF54680">
    <property type="entry name" value="Pyrimidine nucleoside phosphorylase C-terminal domain"/>
    <property type="match status" value="1"/>
</dbReference>
<dbReference type="STRING" id="1367852.SAMN05216516_103187"/>
<comment type="subunit">
    <text evidence="2 7">Homodimer.</text>
</comment>
<evidence type="ECO:0000256" key="1">
    <source>
        <dbReference type="ARBA" id="ARBA00006915"/>
    </source>
</evidence>
<keyword evidence="10" id="KW-1185">Reference proteome</keyword>
<dbReference type="PIRSF" id="PIRSF000478">
    <property type="entry name" value="TP_PyNP"/>
    <property type="match status" value="1"/>
</dbReference>
<dbReference type="GO" id="GO:0046104">
    <property type="term" value="P:thymidine metabolic process"/>
    <property type="evidence" value="ECO:0007669"/>
    <property type="project" value="UniProtKB-UniRule"/>
</dbReference>
<dbReference type="NCBIfam" id="TIGR02643">
    <property type="entry name" value="T_phosphoryl"/>
    <property type="match status" value="1"/>
</dbReference>
<feature type="domain" description="Pyrimidine nucleoside phosphorylase C-terminal" evidence="8">
    <location>
        <begin position="333"/>
        <end position="407"/>
    </location>
</feature>
<dbReference type="Pfam" id="PF00591">
    <property type="entry name" value="Glycos_transf_3"/>
    <property type="match status" value="1"/>
</dbReference>
<dbReference type="SUPFAM" id="SSF52418">
    <property type="entry name" value="Nucleoside phosphorylase/phosphoribosyltransferase catalytic domain"/>
    <property type="match status" value="1"/>
</dbReference>
<dbReference type="PANTHER" id="PTHR10515">
    <property type="entry name" value="THYMIDINE PHOSPHORYLASE"/>
    <property type="match status" value="1"/>
</dbReference>
<evidence type="ECO:0000256" key="3">
    <source>
        <dbReference type="ARBA" id="ARBA00011892"/>
    </source>
</evidence>
<dbReference type="NCBIfam" id="NF004490">
    <property type="entry name" value="PRK05820.1"/>
    <property type="match status" value="1"/>
</dbReference>
<evidence type="ECO:0000256" key="7">
    <source>
        <dbReference type="HAMAP-Rule" id="MF_01628"/>
    </source>
</evidence>
<dbReference type="Gene3D" id="3.40.1030.10">
    <property type="entry name" value="Nucleoside phosphorylase/phosphoribosyltransferase catalytic domain"/>
    <property type="match status" value="1"/>
</dbReference>
<dbReference type="GO" id="GO:0004645">
    <property type="term" value="F:1,4-alpha-oligoglucan phosphorylase activity"/>
    <property type="evidence" value="ECO:0007669"/>
    <property type="project" value="InterPro"/>
</dbReference>
<dbReference type="InterPro" id="IPR036320">
    <property type="entry name" value="Glycosyl_Trfase_fam3_N_dom_sf"/>
</dbReference>
<dbReference type="UniPathway" id="UPA00578">
    <property type="reaction ID" value="UER00638"/>
</dbReference>
<dbReference type="FunFam" id="3.90.1170.30:FF:000001">
    <property type="entry name" value="Thymidine phosphorylase"/>
    <property type="match status" value="1"/>
</dbReference>
<reference evidence="10" key="1">
    <citation type="submission" date="2016-10" db="EMBL/GenBank/DDBJ databases">
        <authorList>
            <person name="Varghese N."/>
            <person name="Submissions S."/>
        </authorList>
    </citation>
    <scope>NUCLEOTIDE SEQUENCE [LARGE SCALE GENOMIC DNA]</scope>
    <source>
        <strain evidence="10">N6PO6</strain>
    </source>
</reference>
<dbReference type="GO" id="GO:0005829">
    <property type="term" value="C:cytosol"/>
    <property type="evidence" value="ECO:0007669"/>
    <property type="project" value="TreeGrafter"/>
</dbReference>
<keyword evidence="4 7" id="KW-0328">Glycosyltransferase</keyword>
<dbReference type="NCBIfam" id="TIGR02644">
    <property type="entry name" value="Y_phosphoryl"/>
    <property type="match status" value="1"/>
</dbReference>
<dbReference type="InterPro" id="IPR017459">
    <property type="entry name" value="Glycosyl_Trfase_fam3_N_dom"/>
</dbReference>
<comment type="catalytic activity">
    <reaction evidence="6 7">
        <text>thymidine + phosphate = 2-deoxy-alpha-D-ribose 1-phosphate + thymine</text>
        <dbReference type="Rhea" id="RHEA:16037"/>
        <dbReference type="ChEBI" id="CHEBI:17748"/>
        <dbReference type="ChEBI" id="CHEBI:17821"/>
        <dbReference type="ChEBI" id="CHEBI:43474"/>
        <dbReference type="ChEBI" id="CHEBI:57259"/>
        <dbReference type="EC" id="2.4.2.4"/>
    </reaction>
</comment>
<gene>
    <name evidence="7" type="primary">deoA</name>
    <name evidence="9" type="ORF">SAMN05216516_103187</name>
</gene>
<dbReference type="GO" id="GO:0006206">
    <property type="term" value="P:pyrimidine nucleobase metabolic process"/>
    <property type="evidence" value="ECO:0007669"/>
    <property type="project" value="InterPro"/>
</dbReference>
<comment type="pathway">
    <text evidence="7">Pyrimidine metabolism; dTMP biosynthesis via salvage pathway; dTMP from thymine: step 1/2.</text>
</comment>
<dbReference type="Pfam" id="PF02885">
    <property type="entry name" value="Glycos_trans_3N"/>
    <property type="match status" value="1"/>
</dbReference>
<name>A0A1I4X0Z2_9GAMM</name>
<protein>
    <recommendedName>
        <fullName evidence="3 7">Thymidine phosphorylase</fullName>
        <ecNumber evidence="3 7">2.4.2.4</ecNumber>
    </recommendedName>
    <alternativeName>
        <fullName evidence="7">TdRPase</fullName>
    </alternativeName>
</protein>
<dbReference type="AlphaFoldDB" id="A0A1I4X0Z2"/>
<accession>A0A1I4X0Z2</accession>
<evidence type="ECO:0000256" key="6">
    <source>
        <dbReference type="ARBA" id="ARBA00048550"/>
    </source>
</evidence>
<dbReference type="InterPro" id="IPR036566">
    <property type="entry name" value="PYNP-like_C_sf"/>
</dbReference>
<dbReference type="InterPro" id="IPR013102">
    <property type="entry name" value="PYNP_C"/>
</dbReference>
<dbReference type="RefSeq" id="WP_092876547.1">
    <property type="nucleotide sequence ID" value="NZ_FOVC01000003.1"/>
</dbReference>
<dbReference type="InterPro" id="IPR000053">
    <property type="entry name" value="Thymidine/pyrmidine_PPase"/>
</dbReference>
<dbReference type="InterPro" id="IPR017872">
    <property type="entry name" value="Pyrmidine_PPase_CS"/>
</dbReference>
<dbReference type="EC" id="2.4.2.4" evidence="3 7"/>
<dbReference type="InterPro" id="IPR035902">
    <property type="entry name" value="Nuc_phospho_transferase"/>
</dbReference>
<dbReference type="SMART" id="SM00941">
    <property type="entry name" value="PYNP_C"/>
    <property type="match status" value="1"/>
</dbReference>
<evidence type="ECO:0000256" key="5">
    <source>
        <dbReference type="ARBA" id="ARBA00022679"/>
    </source>
</evidence>
<dbReference type="Gene3D" id="3.90.1170.30">
    <property type="entry name" value="Pyrimidine nucleoside phosphorylase-like, C-terminal domain"/>
    <property type="match status" value="1"/>
</dbReference>
<dbReference type="GO" id="GO:0009032">
    <property type="term" value="F:thymidine phosphorylase activity"/>
    <property type="evidence" value="ECO:0007669"/>
    <property type="project" value="UniProtKB-UniRule"/>
</dbReference>
<sequence length="422" mass="44943">MLLPQEIIRKKRDGRALDEEEIRFFINGVRDNTISEGQIAALAMAMRDSGSVLNWQSLSLDGPVVDKHSTGGVGDVTSLMLGPMVAACGGYVPMISGRGLGHTGGTLDKLESIPGFDIFPDESRFRRIIKQTGVAIIGQTSALAPADKRFYATRDITATVDSIPLITASILAKKLAEGLDALVMDVKVGSGAFMPTFELSQQLAQAIVGVANGAGCRTTALLTDMNQVLASSAGNALEVREAVDFLTGERRQPRLLEVTLALSAEMLISGGLAQDERDARCQLQRVLDNGSAAETFGRMVAAQSGLNDFVGRMDSYLPAPTISKAVFAQQAGYVTRMDTRALGMAVVSLGGGRRRASDTIDYSVGLSEVVQMGDWIDSTRPLAVIHAASEDSWLAAAEAVRNAIIPGDEPVDETPLIYRRIS</sequence>
<dbReference type="EMBL" id="FOVC01000003">
    <property type="protein sequence ID" value="SFN19056.1"/>
    <property type="molecule type" value="Genomic_DNA"/>
</dbReference>
<organism evidence="9 10">
    <name type="scientific">Izhakiella capsodis</name>
    <dbReference type="NCBI Taxonomy" id="1367852"/>
    <lineage>
        <taxon>Bacteria</taxon>
        <taxon>Pseudomonadati</taxon>
        <taxon>Pseudomonadota</taxon>
        <taxon>Gammaproteobacteria</taxon>
        <taxon>Enterobacterales</taxon>
        <taxon>Erwiniaceae</taxon>
        <taxon>Izhakiella</taxon>
    </lineage>
</organism>
<dbReference type="PANTHER" id="PTHR10515:SF0">
    <property type="entry name" value="THYMIDINE PHOSPHORYLASE"/>
    <property type="match status" value="1"/>
</dbReference>
<dbReference type="Pfam" id="PF07831">
    <property type="entry name" value="PYNP_C"/>
    <property type="match status" value="1"/>
</dbReference>
<dbReference type="PROSITE" id="PS00647">
    <property type="entry name" value="THYMID_PHOSPHORYLASE"/>
    <property type="match status" value="1"/>
</dbReference>
<dbReference type="FunFam" id="3.40.1030.10:FF:000001">
    <property type="entry name" value="Thymidine phosphorylase"/>
    <property type="match status" value="1"/>
</dbReference>
<dbReference type="Gene3D" id="1.20.970.10">
    <property type="entry name" value="Transferase, Pyrimidine Nucleoside Phosphorylase, Chain C"/>
    <property type="match status" value="1"/>
</dbReference>
<evidence type="ECO:0000256" key="2">
    <source>
        <dbReference type="ARBA" id="ARBA00011738"/>
    </source>
</evidence>
<evidence type="ECO:0000256" key="4">
    <source>
        <dbReference type="ARBA" id="ARBA00022676"/>
    </source>
</evidence>
<keyword evidence="5 7" id="KW-0808">Transferase</keyword>
<dbReference type="SUPFAM" id="SSF47648">
    <property type="entry name" value="Nucleoside phosphorylase/phosphoribosyltransferase N-terminal domain"/>
    <property type="match status" value="1"/>
</dbReference>
<evidence type="ECO:0000259" key="8">
    <source>
        <dbReference type="SMART" id="SM00941"/>
    </source>
</evidence>
<comment type="similarity">
    <text evidence="1 7">Belongs to the thymidine/pyrimidine-nucleoside phosphorylase family.</text>
</comment>
<dbReference type="InterPro" id="IPR013465">
    <property type="entry name" value="Thymidine_Pase"/>
</dbReference>
<comment type="function">
    <text evidence="7">The enzymes which catalyze the reversible phosphorolysis of pyrimidine nucleosides are involved in the degradation of these compounds and in their utilization as carbon and energy sources, or in the rescue of pyrimidine bases for nucleotide synthesis.</text>
</comment>
<evidence type="ECO:0000313" key="10">
    <source>
        <dbReference type="Proteomes" id="UP000242222"/>
    </source>
</evidence>
<evidence type="ECO:0000313" key="9">
    <source>
        <dbReference type="EMBL" id="SFN19056.1"/>
    </source>
</evidence>
<dbReference type="OrthoDB" id="9763887at2"/>
<proteinExistence type="inferred from homology"/>
<dbReference type="HAMAP" id="MF_01628">
    <property type="entry name" value="Thymid_phosp"/>
    <property type="match status" value="1"/>
</dbReference>
<dbReference type="InterPro" id="IPR000312">
    <property type="entry name" value="Glycosyl_Trfase_fam3"/>
</dbReference>
<dbReference type="InterPro" id="IPR018090">
    <property type="entry name" value="Pyrmidine_PPas_bac/euk"/>
</dbReference>